<evidence type="ECO:0000313" key="4">
    <source>
        <dbReference type="Proteomes" id="UP001052655"/>
    </source>
</evidence>
<evidence type="ECO:0000313" key="3">
    <source>
        <dbReference type="EMBL" id="GHI29116.1"/>
    </source>
</evidence>
<accession>A0ABQ3PVS5</accession>
<feature type="region of interest" description="Disordered" evidence="1">
    <location>
        <begin position="1"/>
        <end position="90"/>
    </location>
</feature>
<dbReference type="SMART" id="SM00108">
    <property type="entry name" value="B_lectin"/>
    <property type="match status" value="1"/>
</dbReference>
<feature type="compositionally biased region" description="Low complexity" evidence="1">
    <location>
        <begin position="277"/>
        <end position="287"/>
    </location>
</feature>
<protein>
    <recommendedName>
        <fullName evidence="2">Bulb-type lectin domain-containing protein</fullName>
    </recommendedName>
</protein>
<feature type="compositionally biased region" description="Low complexity" evidence="1">
    <location>
        <begin position="47"/>
        <end position="62"/>
    </location>
</feature>
<evidence type="ECO:0000256" key="1">
    <source>
        <dbReference type="SAM" id="MobiDB-lite"/>
    </source>
</evidence>
<dbReference type="PROSITE" id="PS50927">
    <property type="entry name" value="BULB_LECTIN"/>
    <property type="match status" value="1"/>
</dbReference>
<feature type="region of interest" description="Disordered" evidence="1">
    <location>
        <begin position="150"/>
        <end position="331"/>
    </location>
</feature>
<dbReference type="InterPro" id="IPR001480">
    <property type="entry name" value="Bulb-type_lectin_dom"/>
</dbReference>
<feature type="compositionally biased region" description="Polar residues" evidence="1">
    <location>
        <begin position="318"/>
        <end position="327"/>
    </location>
</feature>
<keyword evidence="4" id="KW-1185">Reference proteome</keyword>
<feature type="compositionally biased region" description="Gly residues" evidence="1">
    <location>
        <begin position="247"/>
        <end position="256"/>
    </location>
</feature>
<feature type="domain" description="Bulb-type lectin" evidence="2">
    <location>
        <begin position="372"/>
        <end position="478"/>
    </location>
</feature>
<dbReference type="InterPro" id="IPR036426">
    <property type="entry name" value="Bulb-type_lectin_dom_sf"/>
</dbReference>
<dbReference type="Proteomes" id="UP001052655">
    <property type="component" value="Unassembled WGS sequence"/>
</dbReference>
<name>A0ABQ3PVS5_9ACTN</name>
<feature type="compositionally biased region" description="Low complexity" evidence="1">
    <location>
        <begin position="1"/>
        <end position="17"/>
    </location>
</feature>
<reference evidence="3" key="1">
    <citation type="submission" date="2024-05" db="EMBL/GenBank/DDBJ databases">
        <title>Whole genome shotgun sequence of Streptomyces daghestanicus NBRC 12762.</title>
        <authorList>
            <person name="Komaki H."/>
            <person name="Tamura T."/>
        </authorList>
    </citation>
    <scope>NUCLEOTIDE SEQUENCE</scope>
    <source>
        <strain evidence="3">NBRC 12762</strain>
    </source>
</reference>
<gene>
    <name evidence="3" type="ORF">Sdagh_08460</name>
</gene>
<dbReference type="Gene3D" id="2.90.10.10">
    <property type="entry name" value="Bulb-type lectin domain"/>
    <property type="match status" value="2"/>
</dbReference>
<sequence length="480" mass="47341">MSSTYSASSGGPPTAAAEPRRIRRAVALPSADDPVAGPTTARSSRDAATGLAAPAAGVAPAAQRTGHGPSARRRPHPSGPERSSASEPEVTLAEGIPGVVAAGRRAGAPPANRAAGGRRTGGKPLLVAAAMAGAVLATVPFVSHSGGRTNYEGLGQQVPVTSESPGADGDHASGPDQQAGLPLQDPVDGGAAPVIPQPRATEGKAHDSEETAPASPSGTGAEAGPRRSDGPLYGPPVPPASGDDGPGRGSVLGIGVAGPSAGERSRPADHTVKHDSASGASSHTTAGPVARAAKPGTVVRASAPSAPAKTSTPTSQTFRSSSGTASGDSAKAATATTAAPVKAPATPVKATAAPVRAAAPTETVAAKRDWSTRVITATTVIGPGESVASDRMSITMRTDGNLVITDENGTVRWSSNTQGTGYQAVFQDDGHFVVYTKDARTVWSSGTAGNPGAQLVIQADGNVTVLSAGGAVLWTANTQH</sequence>
<dbReference type="EMBL" id="BNDX01000002">
    <property type="protein sequence ID" value="GHI29116.1"/>
    <property type="molecule type" value="Genomic_DNA"/>
</dbReference>
<feature type="compositionally biased region" description="Low complexity" evidence="1">
    <location>
        <begin position="301"/>
        <end position="317"/>
    </location>
</feature>
<organism evidence="3 4">
    <name type="scientific">Streptomyces daghestanicus</name>
    <dbReference type="NCBI Taxonomy" id="66885"/>
    <lineage>
        <taxon>Bacteria</taxon>
        <taxon>Bacillati</taxon>
        <taxon>Actinomycetota</taxon>
        <taxon>Actinomycetes</taxon>
        <taxon>Kitasatosporales</taxon>
        <taxon>Streptomycetaceae</taxon>
        <taxon>Streptomyces</taxon>
    </lineage>
</organism>
<dbReference type="SUPFAM" id="SSF51110">
    <property type="entry name" value="alpha-D-mannose-specific plant lectins"/>
    <property type="match status" value="1"/>
</dbReference>
<evidence type="ECO:0000259" key="2">
    <source>
        <dbReference type="PROSITE" id="PS50927"/>
    </source>
</evidence>
<proteinExistence type="predicted"/>
<feature type="compositionally biased region" description="Basic and acidic residues" evidence="1">
    <location>
        <begin position="263"/>
        <end position="276"/>
    </location>
</feature>
<comment type="caution">
    <text evidence="3">The sequence shown here is derived from an EMBL/GenBank/DDBJ whole genome shotgun (WGS) entry which is preliminary data.</text>
</comment>